<dbReference type="KEGG" id="vg:26040093"/>
<evidence type="ECO:0000313" key="3">
    <source>
        <dbReference type="Proteomes" id="UP000204667"/>
    </source>
</evidence>
<dbReference type="OrthoDB" id="26266at10239"/>
<dbReference type="EMBL" id="KM596836">
    <property type="protein sequence ID" value="AKN80663.1"/>
    <property type="molecule type" value="Genomic_DNA"/>
</dbReference>
<protein>
    <submittedName>
        <fullName evidence="2">p12</fullName>
    </submittedName>
</protein>
<gene>
    <name evidence="2" type="primary">p12</name>
</gene>
<dbReference type="InterPro" id="IPR009477">
    <property type="entry name" value="Baculo_Ac102"/>
</dbReference>
<reference evidence="2 3" key="1">
    <citation type="journal article" date="2016" name="Sci. Rep.">
        <title>Genome sequence of Perigonia lusca single nucleopolyhedrovirus: insights into the evolution of a nucleotide metabolism enzyme in the family Baculoviridae.</title>
        <authorList>
            <person name="Ardisson-Araujo D.M."/>
            <person name="Lima R.N."/>
            <person name="Melo F.L."/>
            <person name="Clem R.J."/>
            <person name="Huang N."/>
            <person name="Bao S.N."/>
            <person name="Sosa-Gomez D.R."/>
            <person name="Ribeiro B.M."/>
        </authorList>
    </citation>
    <scope>NUCLEOTIDE SEQUENCE [LARGE SCALE GENOMIC DNA]</scope>
</reference>
<feature type="region of interest" description="Disordered" evidence="1">
    <location>
        <begin position="1"/>
        <end position="30"/>
    </location>
</feature>
<name>A0A0M3N132_9ABAC</name>
<keyword evidence="3" id="KW-1185">Reference proteome</keyword>
<dbReference type="Pfam" id="PF06497">
    <property type="entry name" value="Baculo_Ac102"/>
    <property type="match status" value="1"/>
</dbReference>
<evidence type="ECO:0000313" key="2">
    <source>
        <dbReference type="EMBL" id="AKN80663.1"/>
    </source>
</evidence>
<dbReference type="GeneID" id="26040093"/>
<evidence type="ECO:0000256" key="1">
    <source>
        <dbReference type="SAM" id="MobiDB-lite"/>
    </source>
</evidence>
<proteinExistence type="predicted"/>
<dbReference type="RefSeq" id="YP_009165691.1">
    <property type="nucleotide sequence ID" value="NC_027923.1"/>
</dbReference>
<sequence length="123" mass="13573">MSDDLIASVNASSPPASPSTNRKRKRPRNRNFDAVANEISGNFIEPETLMNNLNENVNNSATMIIADASEKKRNSYEVLSKSSGVAKSILKDIVDDKDSIKLTTSKAVNVLRLLTNIYDNNFQ</sequence>
<organism evidence="2 3">
    <name type="scientific">Perigonia lusca single nucleopolyhedrovirus</name>
    <dbReference type="NCBI Taxonomy" id="1675865"/>
    <lineage>
        <taxon>Viruses</taxon>
        <taxon>Viruses incertae sedis</taxon>
        <taxon>Naldaviricetes</taxon>
        <taxon>Lefavirales</taxon>
        <taxon>Baculoviridae</taxon>
        <taxon>Alphabaculovirus</taxon>
        <taxon>Alphabaculovirus peluscae</taxon>
        <taxon>Perigonia lusca nucleopolyhedrovirus</taxon>
    </lineage>
</organism>
<accession>A0A0M3N132</accession>
<dbReference type="Proteomes" id="UP000204667">
    <property type="component" value="Segment"/>
</dbReference>